<evidence type="ECO:0000313" key="1">
    <source>
        <dbReference type="EMBL" id="TFL05562.1"/>
    </source>
</evidence>
<dbReference type="Proteomes" id="UP000305067">
    <property type="component" value="Unassembled WGS sequence"/>
</dbReference>
<organism evidence="1 2">
    <name type="scientific">Pterulicium gracile</name>
    <dbReference type="NCBI Taxonomy" id="1884261"/>
    <lineage>
        <taxon>Eukaryota</taxon>
        <taxon>Fungi</taxon>
        <taxon>Dikarya</taxon>
        <taxon>Basidiomycota</taxon>
        <taxon>Agaricomycotina</taxon>
        <taxon>Agaricomycetes</taxon>
        <taxon>Agaricomycetidae</taxon>
        <taxon>Agaricales</taxon>
        <taxon>Pleurotineae</taxon>
        <taxon>Pterulaceae</taxon>
        <taxon>Pterulicium</taxon>
    </lineage>
</organism>
<sequence>MSVGGTVRWPSIWRRGFSPVARLRRPVGKSSSCCVSPRDAAASTGVGQVESYSLCKHPVLSRRWFPSLIHSMRSPCQFLRMNLLRWLLRYGNAER</sequence>
<reference evidence="1 2" key="1">
    <citation type="journal article" date="2019" name="Nat. Ecol. Evol.">
        <title>Megaphylogeny resolves global patterns of mushroom evolution.</title>
        <authorList>
            <person name="Varga T."/>
            <person name="Krizsan K."/>
            <person name="Foldi C."/>
            <person name="Dima B."/>
            <person name="Sanchez-Garcia M."/>
            <person name="Sanchez-Ramirez S."/>
            <person name="Szollosi G.J."/>
            <person name="Szarkandi J.G."/>
            <person name="Papp V."/>
            <person name="Albert L."/>
            <person name="Andreopoulos W."/>
            <person name="Angelini C."/>
            <person name="Antonin V."/>
            <person name="Barry K.W."/>
            <person name="Bougher N.L."/>
            <person name="Buchanan P."/>
            <person name="Buyck B."/>
            <person name="Bense V."/>
            <person name="Catcheside P."/>
            <person name="Chovatia M."/>
            <person name="Cooper J."/>
            <person name="Damon W."/>
            <person name="Desjardin D."/>
            <person name="Finy P."/>
            <person name="Geml J."/>
            <person name="Haridas S."/>
            <person name="Hughes K."/>
            <person name="Justo A."/>
            <person name="Karasinski D."/>
            <person name="Kautmanova I."/>
            <person name="Kiss B."/>
            <person name="Kocsube S."/>
            <person name="Kotiranta H."/>
            <person name="LaButti K.M."/>
            <person name="Lechner B.E."/>
            <person name="Liimatainen K."/>
            <person name="Lipzen A."/>
            <person name="Lukacs Z."/>
            <person name="Mihaltcheva S."/>
            <person name="Morgado L.N."/>
            <person name="Niskanen T."/>
            <person name="Noordeloos M.E."/>
            <person name="Ohm R.A."/>
            <person name="Ortiz-Santana B."/>
            <person name="Ovrebo C."/>
            <person name="Racz N."/>
            <person name="Riley R."/>
            <person name="Savchenko A."/>
            <person name="Shiryaev A."/>
            <person name="Soop K."/>
            <person name="Spirin V."/>
            <person name="Szebenyi C."/>
            <person name="Tomsovsky M."/>
            <person name="Tulloss R.E."/>
            <person name="Uehling J."/>
            <person name="Grigoriev I.V."/>
            <person name="Vagvolgyi C."/>
            <person name="Papp T."/>
            <person name="Martin F.M."/>
            <person name="Miettinen O."/>
            <person name="Hibbett D.S."/>
            <person name="Nagy L.G."/>
        </authorList>
    </citation>
    <scope>NUCLEOTIDE SEQUENCE [LARGE SCALE GENOMIC DNA]</scope>
    <source>
        <strain evidence="1 2">CBS 309.79</strain>
    </source>
</reference>
<dbReference type="AlphaFoldDB" id="A0A5C3QUG3"/>
<dbReference type="EMBL" id="ML178816">
    <property type="protein sequence ID" value="TFL05562.1"/>
    <property type="molecule type" value="Genomic_DNA"/>
</dbReference>
<name>A0A5C3QUG3_9AGAR</name>
<protein>
    <submittedName>
        <fullName evidence="1">Uncharacterized protein</fullName>
    </submittedName>
</protein>
<keyword evidence="2" id="KW-1185">Reference proteome</keyword>
<gene>
    <name evidence="1" type="ORF">BDV98DRAFT_560236</name>
</gene>
<proteinExistence type="predicted"/>
<evidence type="ECO:0000313" key="2">
    <source>
        <dbReference type="Proteomes" id="UP000305067"/>
    </source>
</evidence>
<accession>A0A5C3QUG3</accession>